<reference evidence="1 2" key="1">
    <citation type="submission" date="2024-02" db="EMBL/GenBank/DDBJ databases">
        <authorList>
            <person name="Chen Y."/>
            <person name="Shah S."/>
            <person name="Dougan E. K."/>
            <person name="Thang M."/>
            <person name="Chan C."/>
        </authorList>
    </citation>
    <scope>NUCLEOTIDE SEQUENCE [LARGE SCALE GENOMIC DNA]</scope>
</reference>
<comment type="caution">
    <text evidence="1">The sequence shown here is derived from an EMBL/GenBank/DDBJ whole genome shotgun (WGS) entry which is preliminary data.</text>
</comment>
<dbReference type="InterPro" id="IPR000425">
    <property type="entry name" value="MIP"/>
</dbReference>
<keyword evidence="2" id="KW-1185">Reference proteome</keyword>
<organism evidence="1 2">
    <name type="scientific">Durusdinium trenchii</name>
    <dbReference type="NCBI Taxonomy" id="1381693"/>
    <lineage>
        <taxon>Eukaryota</taxon>
        <taxon>Sar</taxon>
        <taxon>Alveolata</taxon>
        <taxon>Dinophyceae</taxon>
        <taxon>Suessiales</taxon>
        <taxon>Symbiodiniaceae</taxon>
        <taxon>Durusdinium</taxon>
    </lineage>
</organism>
<dbReference type="Proteomes" id="UP001642464">
    <property type="component" value="Unassembled WGS sequence"/>
</dbReference>
<dbReference type="PANTHER" id="PTHR45724:SF13">
    <property type="entry name" value="AQUAPORIN NIP1-1-RELATED"/>
    <property type="match status" value="1"/>
</dbReference>
<dbReference type="Gene3D" id="1.20.1080.10">
    <property type="entry name" value="Glycerol uptake facilitator protein"/>
    <property type="match status" value="2"/>
</dbReference>
<gene>
    <name evidence="1" type="ORF">SCF082_LOCUS18314</name>
</gene>
<accession>A0ABP0KN94</accession>
<dbReference type="PROSITE" id="PS00221">
    <property type="entry name" value="MIP"/>
    <property type="match status" value="1"/>
</dbReference>
<sequence length="457" mass="46521">MAPATEPTIGSKLVAEFVGTFLLTFTVGCNVLAGNATWGGVSIACLLMVAVYSLGPISGACLNPAVSLALGISKAMGGSGLDWIQVGLYTSVQLGAGIAAAVSYALLYGQSFNLAPAEGFGWLNAGLCEMLYTFMLCFVVLNVAVAKKNLTESNQFFGLAIGLVIIAGAYGAGAVSGGCFNPAVAVGIDVSSVFLGFGWSVLYIVFEIFGAALAVLAFKMVRPEDFHEDKSPKTELVSEFLGTFMLVLTIGLNVLGKSKAGAFSIAAALTAMIYALGDVSGAHFNPAVTVAILQSGRCPELSPAKAGLYIAAQITGGLVAAGTYAFIYVGQSFPLGPVGNSTWGQVVVAELIFTFLLSFVVLSVAVSKQTKSSNMFGFLIGSCVTVGGFAVGGISGGSLNPAVSIGLAGVSILNGGVFLPALAYSAVEIVGGLIAAGVFKVTHEIDTTAEEKEKLVA</sequence>
<dbReference type="PANTHER" id="PTHR45724">
    <property type="entry name" value="AQUAPORIN NIP2-1"/>
    <property type="match status" value="1"/>
</dbReference>
<evidence type="ECO:0000313" key="1">
    <source>
        <dbReference type="EMBL" id="CAK9028334.1"/>
    </source>
</evidence>
<dbReference type="InterPro" id="IPR022357">
    <property type="entry name" value="MIP_CS"/>
</dbReference>
<protein>
    <submittedName>
        <fullName evidence="1">Probable aquaporin NIP-type (Pollen-specific membrane integral protein)</fullName>
    </submittedName>
</protein>
<dbReference type="PRINTS" id="PR00783">
    <property type="entry name" value="MINTRINSICP"/>
</dbReference>
<dbReference type="InterPro" id="IPR023271">
    <property type="entry name" value="Aquaporin-like"/>
</dbReference>
<evidence type="ECO:0000313" key="2">
    <source>
        <dbReference type="Proteomes" id="UP001642464"/>
    </source>
</evidence>
<name>A0ABP0KN94_9DINO</name>
<dbReference type="SUPFAM" id="SSF81338">
    <property type="entry name" value="Aquaporin-like"/>
    <property type="match status" value="2"/>
</dbReference>
<dbReference type="Pfam" id="PF00230">
    <property type="entry name" value="MIP"/>
    <property type="match status" value="2"/>
</dbReference>
<proteinExistence type="predicted"/>
<dbReference type="EMBL" id="CAXAMM010012224">
    <property type="protein sequence ID" value="CAK9028334.1"/>
    <property type="molecule type" value="Genomic_DNA"/>
</dbReference>
<dbReference type="InterPro" id="IPR034294">
    <property type="entry name" value="Aquaporin_transptr"/>
</dbReference>